<dbReference type="AlphaFoldDB" id="A0A419X3A6"/>
<dbReference type="EMBL" id="RAPQ01000009">
    <property type="protein sequence ID" value="RKE02100.1"/>
    <property type="molecule type" value="Genomic_DNA"/>
</dbReference>
<reference evidence="2 3" key="1">
    <citation type="submission" date="2018-09" db="EMBL/GenBank/DDBJ databases">
        <title>Genomic Encyclopedia of Archaeal and Bacterial Type Strains, Phase II (KMG-II): from individual species to whole genera.</title>
        <authorList>
            <person name="Goeker M."/>
        </authorList>
    </citation>
    <scope>NUCLEOTIDE SEQUENCE [LARGE SCALE GENOMIC DNA]</scope>
    <source>
        <strain evidence="2 3">DSM 21950</strain>
    </source>
</reference>
<dbReference type="GO" id="GO:0006508">
    <property type="term" value="P:proteolysis"/>
    <property type="evidence" value="ECO:0007669"/>
    <property type="project" value="InterPro"/>
</dbReference>
<dbReference type="Proteomes" id="UP000284531">
    <property type="component" value="Unassembled WGS sequence"/>
</dbReference>
<dbReference type="InterPro" id="IPR000834">
    <property type="entry name" value="Peptidase_M14"/>
</dbReference>
<comment type="caution">
    <text evidence="2">The sequence shown here is derived from an EMBL/GenBank/DDBJ whole genome shotgun (WGS) entry which is preliminary data.</text>
</comment>
<protein>
    <submittedName>
        <fullName evidence="2">Zinc carboxypeptidase</fullName>
    </submittedName>
</protein>
<evidence type="ECO:0000313" key="2">
    <source>
        <dbReference type="EMBL" id="RKE02100.1"/>
    </source>
</evidence>
<gene>
    <name evidence="2" type="ORF">BXY64_2181</name>
</gene>
<keyword evidence="3" id="KW-1185">Reference proteome</keyword>
<keyword evidence="2" id="KW-0378">Hydrolase</keyword>
<name>A0A419X3A6_9BACT</name>
<evidence type="ECO:0000313" key="3">
    <source>
        <dbReference type="Proteomes" id="UP000284531"/>
    </source>
</evidence>
<accession>A0A419X3A6</accession>
<sequence length="886" mass="100760">MLSILLFLLIFSHLNAENKAQKLKAQNIGKIETPAEHFGFEPGADRMLFDYEELIDYLQKLDNASTRLKLTEIGNSPMGKKMYIAFISSEKNIKSLNKLKDINRKLALNPNIPEPNRDSLLNKGKVFFLATLSMHSDEIGPSQSAPLVAYDLVTTEDSQKREWLDNVVLMMVPCHNPDGMNMVVNNYKKYKGTKYEGTQMPGIYHKYTGHDNNRDFITLTQEDNRNIARIYNKDWFPQIMVEKHQMFSNSVRYSVPPAHDPIAENIDAGIWNWSKIIGANIATDLTKQGLHGISQNYFYDEYAPFFSSSSTWKNVTSFLTEAASVKYATPIFIEPTELKGYGKGLSEYKKSINMPSPWPGGWWRLSDIVSYEKASIMSVLKTASLHRHEILKFRNDLCIKEVSNGKTIPPYYYIIPLKQHDESEFVNLVHLLKQHGVHIYQLNKPVVLDEKTYQKGDIIIPLSQPFRPFIKEVLERQKFPVRHYTPGGKVIKPYDATSWSLPLHMGVKVDEIKNPYSEVLDSAYVEIKEIFKLVTEDIPHDFEAAVFTVQNNESFKAAFLGLQLGLKVARLTKAANISSRTLAKGSFIIYNNADKISSFKTLIDEINVPPIYISNLSKVESSTMKIPKIALVESWLHDMDAGWTRFIFDSYHLPFKTVRPGDFEKTDFTKDFDVVVFPNNRKSVLMSGKIKTRSGELIIPNFPPEYTKGIGKKGMTKLMSFAENGGIIISWGNSSNLFQGILEIKQENNTKEEFQLPYKNISKILKTSGLYCPGSILKIDLLNDHPITLGMKSETGIFYNGGPVFATSIPNFDMDRRVIGKFPEKNILLSGYCEKEEVLSNKTCLVWLKKGKGQLVLFGFNPQFRASTNTSFKLLFNSILLSKIND</sequence>
<dbReference type="GO" id="GO:0008270">
    <property type="term" value="F:zinc ion binding"/>
    <property type="evidence" value="ECO:0007669"/>
    <property type="project" value="InterPro"/>
</dbReference>
<dbReference type="Pfam" id="PF00246">
    <property type="entry name" value="Peptidase_M14"/>
    <property type="match status" value="1"/>
</dbReference>
<dbReference type="SUPFAM" id="SSF53187">
    <property type="entry name" value="Zn-dependent exopeptidases"/>
    <property type="match status" value="1"/>
</dbReference>
<evidence type="ECO:0000259" key="1">
    <source>
        <dbReference type="Pfam" id="PF00246"/>
    </source>
</evidence>
<keyword evidence="2" id="KW-0121">Carboxypeptidase</keyword>
<feature type="domain" description="Peptidase M14" evidence="1">
    <location>
        <begin position="56"/>
        <end position="220"/>
    </location>
</feature>
<organism evidence="2 3">
    <name type="scientific">Marinifilum flexuosum</name>
    <dbReference type="NCBI Taxonomy" id="1117708"/>
    <lineage>
        <taxon>Bacteria</taxon>
        <taxon>Pseudomonadati</taxon>
        <taxon>Bacteroidota</taxon>
        <taxon>Bacteroidia</taxon>
        <taxon>Marinilabiliales</taxon>
        <taxon>Marinifilaceae</taxon>
    </lineage>
</organism>
<keyword evidence="2" id="KW-0645">Protease</keyword>
<dbReference type="Gene3D" id="3.40.630.10">
    <property type="entry name" value="Zn peptidases"/>
    <property type="match status" value="1"/>
</dbReference>
<proteinExistence type="predicted"/>
<dbReference type="GO" id="GO:0004181">
    <property type="term" value="F:metallocarboxypeptidase activity"/>
    <property type="evidence" value="ECO:0007669"/>
    <property type="project" value="InterPro"/>
</dbReference>